<proteinExistence type="predicted"/>
<dbReference type="AlphaFoldDB" id="A0A392US87"/>
<evidence type="ECO:0000256" key="1">
    <source>
        <dbReference type="SAM" id="MobiDB-lite"/>
    </source>
</evidence>
<dbReference type="EMBL" id="LXQA010961273">
    <property type="protein sequence ID" value="MCI78894.1"/>
    <property type="molecule type" value="Genomic_DNA"/>
</dbReference>
<keyword evidence="3" id="KW-1185">Reference proteome</keyword>
<sequence length="24" mass="2414">TAGYTVNGGRRSMGSHAGHEGSHS</sequence>
<reference evidence="2 3" key="1">
    <citation type="journal article" date="2018" name="Front. Plant Sci.">
        <title>Red Clover (Trifolium pratense) and Zigzag Clover (T. medium) - A Picture of Genomic Similarities and Differences.</title>
        <authorList>
            <person name="Dluhosova J."/>
            <person name="Istvanek J."/>
            <person name="Nedelnik J."/>
            <person name="Repkova J."/>
        </authorList>
    </citation>
    <scope>NUCLEOTIDE SEQUENCE [LARGE SCALE GENOMIC DNA]</scope>
    <source>
        <strain evidence="3">cv. 10/8</strain>
        <tissue evidence="2">Leaf</tissue>
    </source>
</reference>
<feature type="non-terminal residue" evidence="2">
    <location>
        <position position="1"/>
    </location>
</feature>
<organism evidence="2 3">
    <name type="scientific">Trifolium medium</name>
    <dbReference type="NCBI Taxonomy" id="97028"/>
    <lineage>
        <taxon>Eukaryota</taxon>
        <taxon>Viridiplantae</taxon>
        <taxon>Streptophyta</taxon>
        <taxon>Embryophyta</taxon>
        <taxon>Tracheophyta</taxon>
        <taxon>Spermatophyta</taxon>
        <taxon>Magnoliopsida</taxon>
        <taxon>eudicotyledons</taxon>
        <taxon>Gunneridae</taxon>
        <taxon>Pentapetalae</taxon>
        <taxon>rosids</taxon>
        <taxon>fabids</taxon>
        <taxon>Fabales</taxon>
        <taxon>Fabaceae</taxon>
        <taxon>Papilionoideae</taxon>
        <taxon>50 kb inversion clade</taxon>
        <taxon>NPAAA clade</taxon>
        <taxon>Hologalegina</taxon>
        <taxon>IRL clade</taxon>
        <taxon>Trifolieae</taxon>
        <taxon>Trifolium</taxon>
    </lineage>
</organism>
<name>A0A392US87_9FABA</name>
<protein>
    <submittedName>
        <fullName evidence="2">Uncharacterized protein</fullName>
    </submittedName>
</protein>
<comment type="caution">
    <text evidence="2">The sequence shown here is derived from an EMBL/GenBank/DDBJ whole genome shotgun (WGS) entry which is preliminary data.</text>
</comment>
<feature type="region of interest" description="Disordered" evidence="1">
    <location>
        <begin position="1"/>
        <end position="24"/>
    </location>
</feature>
<evidence type="ECO:0000313" key="2">
    <source>
        <dbReference type="EMBL" id="MCI78894.1"/>
    </source>
</evidence>
<dbReference type="Proteomes" id="UP000265520">
    <property type="component" value="Unassembled WGS sequence"/>
</dbReference>
<gene>
    <name evidence="2" type="ORF">A2U01_0100165</name>
</gene>
<evidence type="ECO:0000313" key="3">
    <source>
        <dbReference type="Proteomes" id="UP000265520"/>
    </source>
</evidence>
<accession>A0A392US87</accession>